<reference evidence="2 3" key="1">
    <citation type="submission" date="2016-11" db="EMBL/GenBank/DDBJ databases">
        <title>Study of marine rhodopsin-containing bacteria.</title>
        <authorList>
            <person name="Yoshizawa S."/>
            <person name="Kumagai Y."/>
            <person name="Kogure K."/>
        </authorList>
    </citation>
    <scope>NUCLEOTIDE SEQUENCE [LARGE SCALE GENOMIC DNA]</scope>
    <source>
        <strain evidence="2 3">SG-29</strain>
    </source>
</reference>
<feature type="chain" id="PRO_5011994526" description="DUF5723 domain-containing protein" evidence="1">
    <location>
        <begin position="20"/>
        <end position="448"/>
    </location>
</feature>
<feature type="signal peptide" evidence="1">
    <location>
        <begin position="1"/>
        <end position="19"/>
    </location>
</feature>
<evidence type="ECO:0008006" key="4">
    <source>
        <dbReference type="Google" id="ProtNLM"/>
    </source>
</evidence>
<dbReference type="EMBL" id="MQWB01000001">
    <property type="protein sequence ID" value="OZC02146.1"/>
    <property type="molecule type" value="Genomic_DNA"/>
</dbReference>
<dbReference type="Proteomes" id="UP000216446">
    <property type="component" value="Unassembled WGS sequence"/>
</dbReference>
<organism evidence="2 3">
    <name type="scientific">Rubricoccus marinus</name>
    <dbReference type="NCBI Taxonomy" id="716817"/>
    <lineage>
        <taxon>Bacteria</taxon>
        <taxon>Pseudomonadati</taxon>
        <taxon>Rhodothermota</taxon>
        <taxon>Rhodothermia</taxon>
        <taxon>Rhodothermales</taxon>
        <taxon>Rubricoccaceae</taxon>
        <taxon>Rubricoccus</taxon>
    </lineage>
</organism>
<dbReference type="AlphaFoldDB" id="A0A259TWS8"/>
<dbReference type="RefSeq" id="WP_094546088.1">
    <property type="nucleotide sequence ID" value="NZ_MQWB01000001.1"/>
</dbReference>
<keyword evidence="3" id="KW-1185">Reference proteome</keyword>
<dbReference type="InParanoid" id="A0A259TWS8"/>
<evidence type="ECO:0000313" key="3">
    <source>
        <dbReference type="Proteomes" id="UP000216446"/>
    </source>
</evidence>
<sequence>MLRLFPLLALLLLASGAMGQPPSFGSADDPLELGSAPFSPDRTLAEVYGGPAFLRAGWRTGVRAEATVLRGSFSASVGTTLHPGSGGLYENEADDLYDALRTIRYIRVQPREERRGVYARIGPLQGVTLGTGMLARRYKTTAAWDERRIGAEIASGVSGARVAGFIGDITGGSVVGGEVEVPTRLSIGPARGLRLGLAAAHDLSLPASGDSSLTGIEATLRGDVFSEGGLSVGPYVSFAQVLGKGGGIGVGIEADGADLGSVARAEGRVGLVFSRGRFTPGIIGPLYSVSGGRQRIVAANSFYDANLDAFELAGTPIDSMRGGVDLEVDLRSVAFGRIEGLLYTRRHFGPRALSAFSLRLAARAGPTRFEFGVEKQGFRSLLGLFGSALGEENTLLLDISFPVQALGGAHAFVRSRYGYRRLPDSEAGPQRYLVERRFEPLIGVRTRW</sequence>
<accession>A0A259TWS8</accession>
<name>A0A259TWS8_9BACT</name>
<proteinExistence type="predicted"/>
<dbReference type="OrthoDB" id="1522978at2"/>
<keyword evidence="1" id="KW-0732">Signal</keyword>
<comment type="caution">
    <text evidence="2">The sequence shown here is derived from an EMBL/GenBank/DDBJ whole genome shotgun (WGS) entry which is preliminary data.</text>
</comment>
<evidence type="ECO:0000313" key="2">
    <source>
        <dbReference type="EMBL" id="OZC02146.1"/>
    </source>
</evidence>
<protein>
    <recommendedName>
        <fullName evidence="4">DUF5723 domain-containing protein</fullName>
    </recommendedName>
</protein>
<evidence type="ECO:0000256" key="1">
    <source>
        <dbReference type="SAM" id="SignalP"/>
    </source>
</evidence>
<gene>
    <name evidence="2" type="ORF">BSZ36_03580</name>
</gene>